<organism evidence="1">
    <name type="scientific">Eutreptiella gymnastica</name>
    <dbReference type="NCBI Taxonomy" id="73025"/>
    <lineage>
        <taxon>Eukaryota</taxon>
        <taxon>Discoba</taxon>
        <taxon>Euglenozoa</taxon>
        <taxon>Euglenida</taxon>
        <taxon>Spirocuta</taxon>
        <taxon>Euglenophyceae</taxon>
        <taxon>Eutreptiales</taxon>
        <taxon>Eutreptiaceae</taxon>
        <taxon>Eutreptiella</taxon>
    </lineage>
</organism>
<evidence type="ECO:0000313" key="1">
    <source>
        <dbReference type="EMBL" id="CAE0824115.1"/>
    </source>
</evidence>
<name>A0A7S4G3H7_9EUGL</name>
<gene>
    <name evidence="1" type="ORF">EGYM00163_LOCUS35322</name>
</gene>
<dbReference type="AlphaFoldDB" id="A0A7S4G3H7"/>
<dbReference type="EMBL" id="HBJA01102560">
    <property type="protein sequence ID" value="CAE0824115.1"/>
    <property type="molecule type" value="Transcribed_RNA"/>
</dbReference>
<reference evidence="1" key="1">
    <citation type="submission" date="2021-01" db="EMBL/GenBank/DDBJ databases">
        <authorList>
            <person name="Corre E."/>
            <person name="Pelletier E."/>
            <person name="Niang G."/>
            <person name="Scheremetjew M."/>
            <person name="Finn R."/>
            <person name="Kale V."/>
            <person name="Holt S."/>
            <person name="Cochrane G."/>
            <person name="Meng A."/>
            <person name="Brown T."/>
            <person name="Cohen L."/>
        </authorList>
    </citation>
    <scope>NUCLEOTIDE SEQUENCE</scope>
    <source>
        <strain evidence="1">CCMP1594</strain>
    </source>
</reference>
<proteinExistence type="predicted"/>
<protein>
    <submittedName>
        <fullName evidence="1">Uncharacterized protein</fullName>
    </submittedName>
</protein>
<sequence length="108" mass="11623">MDQAFPPYSLPLRIRSGSAFGLHSIGQRALCGLLPRGHALGKAPGVELLKEPRPPVVTQAICLLPSEEDADGATPRIQGPGRIGFLNGSRLPAFVLRLQPRLRALSYM</sequence>
<accession>A0A7S4G3H7</accession>